<reference evidence="3 4" key="1">
    <citation type="submission" date="2018-03" db="EMBL/GenBank/DDBJ databases">
        <authorList>
            <person name="Keele B.F."/>
        </authorList>
    </citation>
    <scope>NUCLEOTIDE SEQUENCE [LARGE SCALE GENOMIC DNA]</scope>
    <source>
        <strain evidence="3 4">CECT 8599</strain>
    </source>
</reference>
<protein>
    <recommendedName>
        <fullName evidence="2">Peptidase C14 caspase domain-containing protein</fullName>
    </recommendedName>
</protein>
<evidence type="ECO:0000313" key="4">
    <source>
        <dbReference type="Proteomes" id="UP000244880"/>
    </source>
</evidence>
<feature type="signal peptide" evidence="1">
    <location>
        <begin position="1"/>
        <end position="24"/>
    </location>
</feature>
<proteinExistence type="predicted"/>
<dbReference type="PANTHER" id="PTHR48104">
    <property type="entry name" value="METACASPASE-4"/>
    <property type="match status" value="1"/>
</dbReference>
<dbReference type="Gene3D" id="3.40.50.1460">
    <property type="match status" value="1"/>
</dbReference>
<organism evidence="3 4">
    <name type="scientific">Ascidiaceihabitans donghaensis</name>
    <dbReference type="NCBI Taxonomy" id="1510460"/>
    <lineage>
        <taxon>Bacteria</taxon>
        <taxon>Pseudomonadati</taxon>
        <taxon>Pseudomonadota</taxon>
        <taxon>Alphaproteobacteria</taxon>
        <taxon>Rhodobacterales</taxon>
        <taxon>Paracoccaceae</taxon>
        <taxon>Ascidiaceihabitans</taxon>
    </lineage>
</organism>
<dbReference type="GO" id="GO:0004197">
    <property type="term" value="F:cysteine-type endopeptidase activity"/>
    <property type="evidence" value="ECO:0007669"/>
    <property type="project" value="InterPro"/>
</dbReference>
<gene>
    <name evidence="3" type="ORF">ASD8599_04046</name>
</gene>
<feature type="domain" description="Peptidase C14 caspase" evidence="2">
    <location>
        <begin position="27"/>
        <end position="305"/>
    </location>
</feature>
<dbReference type="RefSeq" id="WP_108830522.1">
    <property type="nucleotide sequence ID" value="NZ_OMOR01000004.1"/>
</dbReference>
<accession>A0A2R8BPW3</accession>
<dbReference type="AlphaFoldDB" id="A0A2R8BPW3"/>
<evidence type="ECO:0000313" key="3">
    <source>
        <dbReference type="EMBL" id="SPH27580.1"/>
    </source>
</evidence>
<dbReference type="OrthoDB" id="5489622at2"/>
<dbReference type="PANTHER" id="PTHR48104:SF30">
    <property type="entry name" value="METACASPASE-1"/>
    <property type="match status" value="1"/>
</dbReference>
<keyword evidence="1" id="KW-0732">Signal</keyword>
<dbReference type="GO" id="GO:0005737">
    <property type="term" value="C:cytoplasm"/>
    <property type="evidence" value="ECO:0007669"/>
    <property type="project" value="TreeGrafter"/>
</dbReference>
<dbReference type="Pfam" id="PF00656">
    <property type="entry name" value="Peptidase_C14"/>
    <property type="match status" value="1"/>
</dbReference>
<dbReference type="EMBL" id="OMOR01000004">
    <property type="protein sequence ID" value="SPH27580.1"/>
    <property type="molecule type" value="Genomic_DNA"/>
</dbReference>
<dbReference type="GO" id="GO:0006508">
    <property type="term" value="P:proteolysis"/>
    <property type="evidence" value="ECO:0007669"/>
    <property type="project" value="InterPro"/>
</dbReference>
<sequence length="705" mass="75728">MRCNLMRRLGAAAILMLTAHPLWADNHALVVGASTYTNLDEKFWLRGPANDAVLVKTYLTTTAPVPFPEGNVIMLADGVTASDGDPTLQGIRDAFATLQAKLQPGDFVYLHFSGHGTQTPAADPDSETDGLDEMFLPIDIGPWDDTIGSVENGLVDDEIGALIAGLRNTGATVWAVFDACHSGTVTRGAPADADDVRLRKLAPDSLGVPASALMAADTAASRGLPSNPRNRPPSPVADAVAAGQDAGAFVAFYAAQTNETTPEKRLPRGDPERKSLGVFTYTLFETMAENPNLTYRQLGQEVLRKYAVQNLALSTPMFEGDLDAHIFSGTPGEKVLQWPVREGEFGLSLNAGALHGLKTGEILAVLPTAASATMDAIGYVEVLSTDTFSTELNPITHAELAAFDPYDLPTGSFARKLSSRVDFTLRVARPKGILSADVTDALVQIEKDFNGRLLMVDPGLDADVRLSIMPDSSRPDAIWMLSGSGLFSSDQEMSIPSVGTANRSGAEIATLLLDNLERMGRAINLMRMGGHFDNAELGVELELQTKNRQEPDLRTLDTTAVPILVPNDQVHVLAHNGEAFPIDANILHIGVDYSITHFFRGRLQPGDTLKKGLFRVTNDTFGRDRVVVILSPAEAQSEIEDLRFLGQSAVEILRGTEEQGSDFANALRTAGFGQTTRGAVSLDEDSGPEPVILQFEIDTVPDTKK</sequence>
<dbReference type="Proteomes" id="UP000244880">
    <property type="component" value="Unassembled WGS sequence"/>
</dbReference>
<dbReference type="InterPro" id="IPR011600">
    <property type="entry name" value="Pept_C14_caspase"/>
</dbReference>
<feature type="chain" id="PRO_5015344999" description="Peptidase C14 caspase domain-containing protein" evidence="1">
    <location>
        <begin position="25"/>
        <end position="705"/>
    </location>
</feature>
<keyword evidence="4" id="KW-1185">Reference proteome</keyword>
<dbReference type="InterPro" id="IPR050452">
    <property type="entry name" value="Metacaspase"/>
</dbReference>
<evidence type="ECO:0000259" key="2">
    <source>
        <dbReference type="Pfam" id="PF00656"/>
    </source>
</evidence>
<evidence type="ECO:0000256" key="1">
    <source>
        <dbReference type="SAM" id="SignalP"/>
    </source>
</evidence>
<name>A0A2R8BPW3_9RHOB</name>